<dbReference type="InterPro" id="IPR011009">
    <property type="entry name" value="Kinase-like_dom_sf"/>
</dbReference>
<dbReference type="AlphaFoldDB" id="A0A8T2RNP7"/>
<sequence>MKGAFADKHSVNLVMELCEGGELFDRIIARRHYSEKATAEACRTIVQVIHTCHTMGVHRDLKPENFLLQSKSDDSPLKATDFGPSAFFNPGDVFKDIVGSAYYVAPEVLRRHYGPETDIWSTGVILYILLSGVPPFWADTEQGNFYAILTGKIDFHGDPCPSISAGAVDLVKKMLSHDPKERLIAAKVLSRTWIRIDGEASDKPLDHAVLGRMK</sequence>
<accession>A0A8T2RNP7</accession>
<keyword evidence="4" id="KW-0418">Kinase</keyword>
<dbReference type="SUPFAM" id="SSF56112">
    <property type="entry name" value="Protein kinase-like (PK-like)"/>
    <property type="match status" value="1"/>
</dbReference>
<dbReference type="Pfam" id="PF00069">
    <property type="entry name" value="Pkinase"/>
    <property type="match status" value="1"/>
</dbReference>
<dbReference type="PROSITE" id="PS50011">
    <property type="entry name" value="PROTEIN_KINASE_DOM"/>
    <property type="match status" value="1"/>
</dbReference>
<dbReference type="OMA" id="KMALMET"/>
<dbReference type="InterPro" id="IPR050205">
    <property type="entry name" value="CDPK_Ser/Thr_kinases"/>
</dbReference>
<dbReference type="Proteomes" id="UP000825935">
    <property type="component" value="Chromosome 26"/>
</dbReference>
<evidence type="ECO:0000256" key="1">
    <source>
        <dbReference type="ARBA" id="ARBA00022527"/>
    </source>
</evidence>
<dbReference type="SMART" id="SM00220">
    <property type="entry name" value="S_TKc"/>
    <property type="match status" value="1"/>
</dbReference>
<evidence type="ECO:0000256" key="4">
    <source>
        <dbReference type="ARBA" id="ARBA00022777"/>
    </source>
</evidence>
<dbReference type="Gene3D" id="1.10.510.10">
    <property type="entry name" value="Transferase(Phosphotransferase) domain 1"/>
    <property type="match status" value="1"/>
</dbReference>
<keyword evidence="2" id="KW-0808">Transferase</keyword>
<keyword evidence="5" id="KW-0067">ATP-binding</keyword>
<evidence type="ECO:0000313" key="7">
    <source>
        <dbReference type="EMBL" id="KAH7297073.1"/>
    </source>
</evidence>
<name>A0A8T2RNP7_CERRI</name>
<evidence type="ECO:0000256" key="3">
    <source>
        <dbReference type="ARBA" id="ARBA00022741"/>
    </source>
</evidence>
<dbReference type="EMBL" id="CM035431">
    <property type="protein sequence ID" value="KAH7297073.1"/>
    <property type="molecule type" value="Genomic_DNA"/>
</dbReference>
<keyword evidence="3" id="KW-0547">Nucleotide-binding</keyword>
<dbReference type="PANTHER" id="PTHR24349">
    <property type="entry name" value="SERINE/THREONINE-PROTEIN KINASE"/>
    <property type="match status" value="1"/>
</dbReference>
<reference evidence="7" key="1">
    <citation type="submission" date="2021-08" db="EMBL/GenBank/DDBJ databases">
        <title>WGS assembly of Ceratopteris richardii.</title>
        <authorList>
            <person name="Marchant D.B."/>
            <person name="Chen G."/>
            <person name="Jenkins J."/>
            <person name="Shu S."/>
            <person name="Leebens-Mack J."/>
            <person name="Grimwood J."/>
            <person name="Schmutz J."/>
            <person name="Soltis P."/>
            <person name="Soltis D."/>
            <person name="Chen Z.-H."/>
        </authorList>
    </citation>
    <scope>NUCLEOTIDE SEQUENCE</scope>
    <source>
        <strain evidence="7">Whitten #5841</strain>
        <tissue evidence="7">Leaf</tissue>
    </source>
</reference>
<organism evidence="7 8">
    <name type="scientific">Ceratopteris richardii</name>
    <name type="common">Triangle waterfern</name>
    <dbReference type="NCBI Taxonomy" id="49495"/>
    <lineage>
        <taxon>Eukaryota</taxon>
        <taxon>Viridiplantae</taxon>
        <taxon>Streptophyta</taxon>
        <taxon>Embryophyta</taxon>
        <taxon>Tracheophyta</taxon>
        <taxon>Polypodiopsida</taxon>
        <taxon>Polypodiidae</taxon>
        <taxon>Polypodiales</taxon>
        <taxon>Pteridineae</taxon>
        <taxon>Pteridaceae</taxon>
        <taxon>Parkerioideae</taxon>
        <taxon>Ceratopteris</taxon>
    </lineage>
</organism>
<dbReference type="GO" id="GO:0004674">
    <property type="term" value="F:protein serine/threonine kinase activity"/>
    <property type="evidence" value="ECO:0007669"/>
    <property type="project" value="UniProtKB-KW"/>
</dbReference>
<evidence type="ECO:0000256" key="5">
    <source>
        <dbReference type="ARBA" id="ARBA00022840"/>
    </source>
</evidence>
<dbReference type="GO" id="GO:0005524">
    <property type="term" value="F:ATP binding"/>
    <property type="evidence" value="ECO:0007669"/>
    <property type="project" value="UniProtKB-KW"/>
</dbReference>
<gene>
    <name evidence="7" type="ORF">KP509_26G052000</name>
</gene>
<evidence type="ECO:0000313" key="8">
    <source>
        <dbReference type="Proteomes" id="UP000825935"/>
    </source>
</evidence>
<dbReference type="OrthoDB" id="40902at2759"/>
<evidence type="ECO:0000256" key="2">
    <source>
        <dbReference type="ARBA" id="ARBA00022679"/>
    </source>
</evidence>
<keyword evidence="8" id="KW-1185">Reference proteome</keyword>
<feature type="domain" description="Protein kinase" evidence="6">
    <location>
        <begin position="1"/>
        <end position="194"/>
    </location>
</feature>
<proteinExistence type="predicted"/>
<comment type="caution">
    <text evidence="7">The sequence shown here is derived from an EMBL/GenBank/DDBJ whole genome shotgun (WGS) entry which is preliminary data.</text>
</comment>
<keyword evidence="1" id="KW-0723">Serine/threonine-protein kinase</keyword>
<protein>
    <recommendedName>
        <fullName evidence="6">Protein kinase domain-containing protein</fullName>
    </recommendedName>
</protein>
<dbReference type="InterPro" id="IPR000719">
    <property type="entry name" value="Prot_kinase_dom"/>
</dbReference>
<dbReference type="FunFam" id="1.10.510.10:FF:000178">
    <property type="entry name" value="Calcium-dependent protein kinase 5"/>
    <property type="match status" value="1"/>
</dbReference>
<evidence type="ECO:0000259" key="6">
    <source>
        <dbReference type="PROSITE" id="PS50011"/>
    </source>
</evidence>